<gene>
    <name evidence="2" type="ORF">CM240_1351</name>
</gene>
<dbReference type="RefSeq" id="WP_044037604.1">
    <property type="nucleotide sequence ID" value="NZ_HG917868.1"/>
</dbReference>
<dbReference type="EMBL" id="HG917868">
    <property type="protein sequence ID" value="CDM68510.1"/>
    <property type="molecule type" value="Genomic_DNA"/>
</dbReference>
<dbReference type="STRING" id="1216932.CM240_1351"/>
<dbReference type="InterPro" id="IPR003494">
    <property type="entry name" value="SHS2_FtsA"/>
</dbReference>
<dbReference type="Gene3D" id="3.30.420.40">
    <property type="match status" value="2"/>
</dbReference>
<dbReference type="PANTHER" id="PTHR32432:SF3">
    <property type="entry name" value="ETHANOLAMINE UTILIZATION PROTEIN EUTJ"/>
    <property type="match status" value="1"/>
</dbReference>
<evidence type="ECO:0000259" key="1">
    <source>
        <dbReference type="SMART" id="SM00842"/>
    </source>
</evidence>
<evidence type="ECO:0000313" key="3">
    <source>
        <dbReference type="Proteomes" id="UP000019426"/>
    </source>
</evidence>
<evidence type="ECO:0000313" key="2">
    <source>
        <dbReference type="EMBL" id="CDM68510.1"/>
    </source>
</evidence>
<protein>
    <submittedName>
        <fullName evidence="2">Cell division protein FtsA</fullName>
    </submittedName>
</protein>
<proteinExistence type="predicted"/>
<reference evidence="2 3" key="1">
    <citation type="submission" date="2013-11" db="EMBL/GenBank/DDBJ databases">
        <title>Complete genome sequence of Clostridum sp. M2/40.</title>
        <authorList>
            <person name="Wibberg D."/>
            <person name="Puehler A."/>
            <person name="Schlueter A."/>
        </authorList>
    </citation>
    <scope>NUCLEOTIDE SEQUENCE [LARGE SCALE GENOMIC DNA]</scope>
    <source>
        <strain evidence="3">M2/40</strain>
    </source>
</reference>
<feature type="domain" description="SHS2" evidence="1">
    <location>
        <begin position="5"/>
        <end position="199"/>
    </location>
</feature>
<dbReference type="PANTHER" id="PTHR32432">
    <property type="entry name" value="CELL DIVISION PROTEIN FTSA-RELATED"/>
    <property type="match status" value="1"/>
</dbReference>
<dbReference type="GO" id="GO:0051301">
    <property type="term" value="P:cell division"/>
    <property type="evidence" value="ECO:0007669"/>
    <property type="project" value="UniProtKB-KW"/>
</dbReference>
<dbReference type="HOGENOM" id="CLU_010661_1_0_9"/>
<keyword evidence="2" id="KW-0132">Cell division</keyword>
<organism evidence="2 3">
    <name type="scientific">Clostridium bornimense</name>
    <dbReference type="NCBI Taxonomy" id="1216932"/>
    <lineage>
        <taxon>Bacteria</taxon>
        <taxon>Bacillati</taxon>
        <taxon>Bacillota</taxon>
        <taxon>Clostridia</taxon>
        <taxon>Eubacteriales</taxon>
        <taxon>Clostridiaceae</taxon>
        <taxon>Clostridium</taxon>
    </lineage>
</organism>
<dbReference type="CDD" id="cd24004">
    <property type="entry name" value="ASKHA_NBD_PilM-like"/>
    <property type="match status" value="1"/>
</dbReference>
<keyword evidence="3" id="KW-1185">Reference proteome</keyword>
<name>W6SFP7_9CLOT</name>
<dbReference type="PATRIC" id="fig|1216932.3.peg.1345"/>
<sequence>MSDYIFALDIGTRKVIGTVGYIKDKKFIVSHEVLMEHEERAMIDGQIHDIELVAKLVKKIKDQLEKELNITLTKVSIAAAGRFLKTVEVNHEIKCEKYKDIDKDQIRGLELTTIKKAEEIANENSENILYCVGYSVKNYYLNGYVISNLEGHKGDTISVEIIATFLPRSVVDSLYAVMKKVGLTVSNLTLEPIAAMEVVIPSNLRMLNIGLVDIGAGTSDIAISRDGTIYSYGMISKAGDEITEVIAKEYLVDFNTAEKMKRRIFIDDKIKFTDVLGFEGEVERDGILKLIDSKVNELADEICNKILELNGGKSPNAMFLVGGGAHTPLLKDYMVEKLQLSDKRVVIKDRSNIESCEVKDLSLGSTGVTVLGIALEAIKRIGGDFIDISINDKVVSLFNYNNHKVMDVILASGINPKDIISKKGSNVRFTLNGRNKIAFGSLGKNAIIKINGKDATLDSEIVEGDKVNVEFAINGESAKPIVKDYVLLESTSFYYNDKIQYLEPRVYINDNRSDIDMLIKDGDDIEIIYPKTLGDFKDYYINDGELKNFYIRENIISNNYIINEGDRIYSEIKEDKLETEEIEEIENSKTNDFEANNITVTVNGEKVILSGKESYVFVDIFDKIKFDLTSNKGMLMLILNNERASFYSPLYDGDNIELKFQ</sequence>
<dbReference type="KEGG" id="clt:CM240_1351"/>
<dbReference type="eggNOG" id="COG0849">
    <property type="taxonomic scope" value="Bacteria"/>
</dbReference>
<dbReference type="SUPFAM" id="SSF53067">
    <property type="entry name" value="Actin-like ATPase domain"/>
    <property type="match status" value="2"/>
</dbReference>
<dbReference type="AlphaFoldDB" id="W6SFP7"/>
<dbReference type="OrthoDB" id="9768127at2"/>
<dbReference type="InterPro" id="IPR043129">
    <property type="entry name" value="ATPase_NBD"/>
</dbReference>
<dbReference type="InterPro" id="IPR050696">
    <property type="entry name" value="FtsA/MreB"/>
</dbReference>
<accession>W6SFP7</accession>
<keyword evidence="2" id="KW-0131">Cell cycle</keyword>
<dbReference type="SMART" id="SM00842">
    <property type="entry name" value="FtsA"/>
    <property type="match status" value="1"/>
</dbReference>
<dbReference type="Pfam" id="PF14450">
    <property type="entry name" value="FtsA"/>
    <property type="match status" value="1"/>
</dbReference>
<dbReference type="Proteomes" id="UP000019426">
    <property type="component" value="Chromosome M2/40_rep1"/>
</dbReference>